<evidence type="ECO:0000313" key="2">
    <source>
        <dbReference type="EMBL" id="MYM19721.1"/>
    </source>
</evidence>
<keyword evidence="3" id="KW-1185">Reference proteome</keyword>
<proteinExistence type="predicted"/>
<protein>
    <submittedName>
        <fullName evidence="2">MoaD/ThiS family protein</fullName>
    </submittedName>
</protein>
<accession>A0A6N9H755</accession>
<organism evidence="2 3">
    <name type="scientific">Brevibacterium rongguiense</name>
    <dbReference type="NCBI Taxonomy" id="2695267"/>
    <lineage>
        <taxon>Bacteria</taxon>
        <taxon>Bacillati</taxon>
        <taxon>Actinomycetota</taxon>
        <taxon>Actinomycetes</taxon>
        <taxon>Micrococcales</taxon>
        <taxon>Brevibacteriaceae</taxon>
        <taxon>Brevibacterium</taxon>
    </lineage>
</organism>
<evidence type="ECO:0000256" key="1">
    <source>
        <dbReference type="SAM" id="MobiDB-lite"/>
    </source>
</evidence>
<gene>
    <name evidence="2" type="ORF">GSY69_06990</name>
</gene>
<reference evidence="2 3" key="1">
    <citation type="submission" date="2020-01" db="EMBL/GenBank/DDBJ databases">
        <authorList>
            <person name="Deng T."/>
        </authorList>
    </citation>
    <scope>NUCLEOTIDE SEQUENCE [LARGE SCALE GENOMIC DNA]</scope>
    <source>
        <strain evidence="2 3">5221</strain>
    </source>
</reference>
<dbReference type="EMBL" id="WWEQ01000023">
    <property type="protein sequence ID" value="MYM19721.1"/>
    <property type="molecule type" value="Genomic_DNA"/>
</dbReference>
<evidence type="ECO:0000313" key="3">
    <source>
        <dbReference type="Proteomes" id="UP000469215"/>
    </source>
</evidence>
<feature type="region of interest" description="Disordered" evidence="1">
    <location>
        <begin position="1"/>
        <end position="28"/>
    </location>
</feature>
<dbReference type="AlphaFoldDB" id="A0A6N9H755"/>
<sequence length="91" mass="9072">MAGETAGATAGQKGDDAASGADGERLSPAEVHRRALFALLARRHPTPPPGEPSLETVLAQSTCLVDGLALTGKAQLADGARADVLPPFAGG</sequence>
<dbReference type="Proteomes" id="UP000469215">
    <property type="component" value="Unassembled WGS sequence"/>
</dbReference>
<comment type="caution">
    <text evidence="2">The sequence shown here is derived from an EMBL/GenBank/DDBJ whole genome shotgun (WGS) entry which is preliminary data.</text>
</comment>
<name>A0A6N9H755_9MICO</name>